<comment type="caution">
    <text evidence="1">The sequence shown here is derived from an EMBL/GenBank/DDBJ whole genome shotgun (WGS) entry which is preliminary data.</text>
</comment>
<accession>A0ABD3MZV0</accession>
<evidence type="ECO:0000313" key="2">
    <source>
        <dbReference type="Proteomes" id="UP001530293"/>
    </source>
</evidence>
<dbReference type="Proteomes" id="UP001530293">
    <property type="component" value="Unassembled WGS sequence"/>
</dbReference>
<protein>
    <submittedName>
        <fullName evidence="1">Uncharacterized protein</fullName>
    </submittedName>
</protein>
<name>A0ABD3MZV0_9STRA</name>
<organism evidence="1 2">
    <name type="scientific">Discostella pseudostelligera</name>
    <dbReference type="NCBI Taxonomy" id="259834"/>
    <lineage>
        <taxon>Eukaryota</taxon>
        <taxon>Sar</taxon>
        <taxon>Stramenopiles</taxon>
        <taxon>Ochrophyta</taxon>
        <taxon>Bacillariophyta</taxon>
        <taxon>Coscinodiscophyceae</taxon>
        <taxon>Thalassiosirophycidae</taxon>
        <taxon>Stephanodiscales</taxon>
        <taxon>Stephanodiscaceae</taxon>
        <taxon>Discostella</taxon>
    </lineage>
</organism>
<evidence type="ECO:0000313" key="1">
    <source>
        <dbReference type="EMBL" id="KAL3769242.1"/>
    </source>
</evidence>
<gene>
    <name evidence="1" type="ORF">ACHAWU_006996</name>
</gene>
<sequence length="564" mass="63084">MVWLALQATLHEVYGSGLRGPSSSSVSTIDVTSNDSRFEYDECKHRRAQEEGWEDPASLAVAPGDVIPPPDVNSQVGTLINEETERDVDASIFPMAVAETKEDDAPGMQELNSLAAMATIKPCTGKAEVWIGSTSLDPTLTKFDLAKLWVISSDSNDHAKTGIPWKALTLDRVPKEYKGDKQCAKFFTIGAWATPSNELRGGLNHNADIPYTFSGGVFVQNPADVAVLKSKVDEANANMNWNFAKTELKYNVLPFEDTRDGKLDWYPTGIGWNEFNTNGYISGLMSLLGMPMKKPYGKGVPGWMKPVPKELFQKKFDTNAEVQRVVYNTRKCIPKTGLWVGYHPVKIGTNWYEHAKIWVISSDANHHAKPEVPWQDLSRDRVPFDFDGGMNCAKFYSVGADEGESEDKYNLVGAVNRGSDLKERLYGAARISSKYDGDPVGLFQKIDNGNRIMNGNFHNTALKRDTPFPRNWNDWGLGWNEFNSNGYIHGLLRFLGLPLYRPRGKTMPGWDKNIPNEFFERPFASDEEVKGIILKLHRAPYAKELLFVEGDEETHAMQQGSLDP</sequence>
<keyword evidence="2" id="KW-1185">Reference proteome</keyword>
<reference evidence="1 2" key="1">
    <citation type="submission" date="2024-10" db="EMBL/GenBank/DDBJ databases">
        <title>Updated reference genomes for cyclostephanoid diatoms.</title>
        <authorList>
            <person name="Roberts W.R."/>
            <person name="Alverson A.J."/>
        </authorList>
    </citation>
    <scope>NUCLEOTIDE SEQUENCE [LARGE SCALE GENOMIC DNA]</scope>
    <source>
        <strain evidence="1 2">AJA232-27</strain>
    </source>
</reference>
<proteinExistence type="predicted"/>
<dbReference type="EMBL" id="JALLBG020000056">
    <property type="protein sequence ID" value="KAL3769242.1"/>
    <property type="molecule type" value="Genomic_DNA"/>
</dbReference>
<dbReference type="AlphaFoldDB" id="A0ABD3MZV0"/>